<dbReference type="GO" id="GO:0004519">
    <property type="term" value="F:endonuclease activity"/>
    <property type="evidence" value="ECO:0007669"/>
    <property type="project" value="InterPro"/>
</dbReference>
<dbReference type="InterPro" id="IPR004042">
    <property type="entry name" value="Intein_endonuc_central"/>
</dbReference>
<gene>
    <name evidence="1" type="ORF">CBLFYP62_03174</name>
</gene>
<dbReference type="PROSITE" id="PS50819">
    <property type="entry name" value="INTEIN_ENDONUCLEASE"/>
    <property type="match status" value="1"/>
</dbReference>
<dbReference type="Pfam" id="PF14528">
    <property type="entry name" value="LAGLIDADG_3"/>
    <property type="match status" value="1"/>
</dbReference>
<sequence length="272" mass="32473">MAKRYELDKNKDKIIDLYINKKMSCNDISKKLGYSLCGIYDALRRWNVKTRNLRESHIIYECDETFFYNIDSEEKAYWLGFIYADGYITANKLGIALAMRDIEHLEKFKKCIKATYPINTYMSNSNYKSIEYCRILINSPKLVRDIKLKGVVYNKSLIIKYPNKDMLDEIYYRHFIRGYFDGDGSLVLSKNSINFKICGTKEFLEKLREVFNSCSKYSFKNVLFKRKKDNKNNYYLSFGGRYKTLSVMNYLYDKSEVYLDRKYKKFILLKSM</sequence>
<organism evidence="1">
    <name type="scientific">Clostridium butyricum</name>
    <dbReference type="NCBI Taxonomy" id="1492"/>
    <lineage>
        <taxon>Bacteria</taxon>
        <taxon>Bacillati</taxon>
        <taxon>Bacillota</taxon>
        <taxon>Clostridia</taxon>
        <taxon>Eubacteriales</taxon>
        <taxon>Clostridiaceae</taxon>
        <taxon>Clostridium</taxon>
    </lineage>
</organism>
<name>A0A6N3GLM5_CLOBU</name>
<proteinExistence type="predicted"/>
<dbReference type="SUPFAM" id="SSF55608">
    <property type="entry name" value="Homing endonucleases"/>
    <property type="match status" value="2"/>
</dbReference>
<dbReference type="AlphaFoldDB" id="A0A6N3GLM5"/>
<reference evidence="1" key="1">
    <citation type="submission" date="2019-11" db="EMBL/GenBank/DDBJ databases">
        <authorList>
            <person name="Feng L."/>
        </authorList>
    </citation>
    <scope>NUCLEOTIDE SEQUENCE</scope>
    <source>
        <strain evidence="1">CButyricumLFYP62</strain>
    </source>
</reference>
<dbReference type="Gene3D" id="3.10.28.10">
    <property type="entry name" value="Homing endonucleases"/>
    <property type="match status" value="1"/>
</dbReference>
<evidence type="ECO:0000313" key="1">
    <source>
        <dbReference type="EMBL" id="VYU64853.1"/>
    </source>
</evidence>
<dbReference type="InterPro" id="IPR004860">
    <property type="entry name" value="LAGLIDADG_dom"/>
</dbReference>
<protein>
    <submittedName>
        <fullName evidence="1">Uncharacterized protein</fullName>
    </submittedName>
</protein>
<dbReference type="EMBL" id="CACRTU010000028">
    <property type="protein sequence ID" value="VYU64853.1"/>
    <property type="molecule type" value="Genomic_DNA"/>
</dbReference>
<dbReference type="Gene3D" id="1.10.10.60">
    <property type="entry name" value="Homeodomain-like"/>
    <property type="match status" value="1"/>
</dbReference>
<accession>A0A6N3GLM5</accession>
<dbReference type="RefSeq" id="WP_156737132.1">
    <property type="nucleotide sequence ID" value="NZ_CACRTU010000028.1"/>
</dbReference>
<dbReference type="InterPro" id="IPR027434">
    <property type="entry name" value="Homing_endonucl"/>
</dbReference>